<dbReference type="SUPFAM" id="SSF109604">
    <property type="entry name" value="HD-domain/PDEase-like"/>
    <property type="match status" value="1"/>
</dbReference>
<dbReference type="Gene3D" id="1.10.3210.10">
    <property type="entry name" value="Hypothetical protein af1432"/>
    <property type="match status" value="1"/>
</dbReference>
<evidence type="ECO:0000256" key="5">
    <source>
        <dbReference type="ARBA" id="ARBA00012964"/>
    </source>
</evidence>
<dbReference type="STRING" id="1592317.DPF_2663"/>
<dbReference type="SMART" id="SM00471">
    <property type="entry name" value="HDc"/>
    <property type="match status" value="1"/>
</dbReference>
<dbReference type="GO" id="GO:0002953">
    <property type="term" value="F:5'-deoxynucleotidase activity"/>
    <property type="evidence" value="ECO:0007669"/>
    <property type="project" value="UniProtKB-EC"/>
</dbReference>
<feature type="compositionally biased region" description="Basic and acidic residues" evidence="8">
    <location>
        <begin position="7"/>
        <end position="24"/>
    </location>
</feature>
<evidence type="ECO:0000256" key="6">
    <source>
        <dbReference type="ARBA" id="ARBA00022723"/>
    </source>
</evidence>
<organism evidence="10 11">
    <name type="scientific">Desulfoplanes formicivorans</name>
    <dbReference type="NCBI Taxonomy" id="1592317"/>
    <lineage>
        <taxon>Bacteria</taxon>
        <taxon>Pseudomonadati</taxon>
        <taxon>Thermodesulfobacteriota</taxon>
        <taxon>Desulfovibrionia</taxon>
        <taxon>Desulfovibrionales</taxon>
        <taxon>Desulfoplanaceae</taxon>
        <taxon>Desulfoplanes</taxon>
    </lineage>
</organism>
<evidence type="ECO:0000259" key="9">
    <source>
        <dbReference type="SMART" id="SM00471"/>
    </source>
</evidence>
<dbReference type="Proteomes" id="UP000095200">
    <property type="component" value="Unassembled WGS sequence"/>
</dbReference>
<gene>
    <name evidence="10" type="ORF">DPF_2663</name>
</gene>
<dbReference type="GO" id="GO:0005737">
    <property type="term" value="C:cytoplasm"/>
    <property type="evidence" value="ECO:0007669"/>
    <property type="project" value="TreeGrafter"/>
</dbReference>
<keyword evidence="7 10" id="KW-0378">Hydrolase</keyword>
<keyword evidence="6" id="KW-0479">Metal-binding</keyword>
<name>A0A194AIL4_9BACT</name>
<evidence type="ECO:0000256" key="2">
    <source>
        <dbReference type="ARBA" id="ARBA00001936"/>
    </source>
</evidence>
<keyword evidence="11" id="KW-1185">Reference proteome</keyword>
<comment type="cofactor">
    <cofactor evidence="3">
        <name>Co(2+)</name>
        <dbReference type="ChEBI" id="CHEBI:48828"/>
    </cofactor>
</comment>
<evidence type="ECO:0000256" key="1">
    <source>
        <dbReference type="ARBA" id="ARBA00001638"/>
    </source>
</evidence>
<evidence type="ECO:0000256" key="3">
    <source>
        <dbReference type="ARBA" id="ARBA00001941"/>
    </source>
</evidence>
<reference evidence="11" key="1">
    <citation type="submission" date="2016-06" db="EMBL/GenBank/DDBJ databases">
        <title>Draft genome sequence of Desulfoplanes formicivorans strain Pf12B.</title>
        <authorList>
            <person name="Watanabe M."/>
            <person name="Kojima H."/>
            <person name="Fukui M."/>
        </authorList>
    </citation>
    <scope>NUCLEOTIDE SEQUENCE [LARGE SCALE GENOMIC DNA]</scope>
    <source>
        <strain evidence="11">Pf12B</strain>
    </source>
</reference>
<dbReference type="EC" id="3.1.3.89" evidence="5"/>
<feature type="region of interest" description="Disordered" evidence="8">
    <location>
        <begin position="1"/>
        <end position="29"/>
    </location>
</feature>
<dbReference type="InterPro" id="IPR039356">
    <property type="entry name" value="YfbR/HDDC2"/>
</dbReference>
<dbReference type="InterPro" id="IPR006674">
    <property type="entry name" value="HD_domain"/>
</dbReference>
<accession>A0A194AIL4</accession>
<dbReference type="AlphaFoldDB" id="A0A194AIL4"/>
<evidence type="ECO:0000256" key="4">
    <source>
        <dbReference type="ARBA" id="ARBA00011738"/>
    </source>
</evidence>
<dbReference type="PANTHER" id="PTHR11845">
    <property type="entry name" value="5'-DEOXYNUCLEOTIDASE HDDC2"/>
    <property type="match status" value="1"/>
</dbReference>
<protein>
    <recommendedName>
        <fullName evidence="5">5'-deoxynucleotidase</fullName>
        <ecNumber evidence="5">3.1.3.89</ecNumber>
    </recommendedName>
</protein>
<comment type="cofactor">
    <cofactor evidence="2">
        <name>Mn(2+)</name>
        <dbReference type="ChEBI" id="CHEBI:29035"/>
    </cofactor>
</comment>
<evidence type="ECO:0000256" key="8">
    <source>
        <dbReference type="SAM" id="MobiDB-lite"/>
    </source>
</evidence>
<evidence type="ECO:0000313" key="11">
    <source>
        <dbReference type="Proteomes" id="UP000095200"/>
    </source>
</evidence>
<dbReference type="InterPro" id="IPR003607">
    <property type="entry name" value="HD/PDEase_dom"/>
</dbReference>
<comment type="caution">
    <text evidence="10">The sequence shown here is derived from an EMBL/GenBank/DDBJ whole genome shotgun (WGS) entry which is preliminary data.</text>
</comment>
<sequence length="226" mass="25904">MYNKDQNAAHHDRVEETHQEEEAPSRTSAMGDLSRVADFLLEAGMLRKTPRTGYQFLGTGQENVAEHSFRTAVIGYVLAKRMKADVGRTVCLCLFHDLHEARIGDFNYVNRIYNTCDVEKALHHATEGTGLEEEMLDQWKELEGVETVEACIAQDADQLDFILNLKEEADLGNRFAAKWLKGALPRLRTQEARELADAIMRAEIDRWWFDRPDKTWWSRGNGHHSS</sequence>
<comment type="subunit">
    <text evidence="4">Homodimer.</text>
</comment>
<comment type="catalytic activity">
    <reaction evidence="1">
        <text>a 2'-deoxyribonucleoside 5'-phosphate + H2O = a 2'-deoxyribonucleoside + phosphate</text>
        <dbReference type="Rhea" id="RHEA:36167"/>
        <dbReference type="ChEBI" id="CHEBI:15377"/>
        <dbReference type="ChEBI" id="CHEBI:18274"/>
        <dbReference type="ChEBI" id="CHEBI:43474"/>
        <dbReference type="ChEBI" id="CHEBI:65317"/>
        <dbReference type="EC" id="3.1.3.89"/>
    </reaction>
</comment>
<evidence type="ECO:0000256" key="7">
    <source>
        <dbReference type="ARBA" id="ARBA00022801"/>
    </source>
</evidence>
<dbReference type="EMBL" id="BDFE01000022">
    <property type="protein sequence ID" value="GAU09927.1"/>
    <property type="molecule type" value="Genomic_DNA"/>
</dbReference>
<proteinExistence type="predicted"/>
<dbReference type="GO" id="GO:0046872">
    <property type="term" value="F:metal ion binding"/>
    <property type="evidence" value="ECO:0007669"/>
    <property type="project" value="UniProtKB-KW"/>
</dbReference>
<dbReference type="Pfam" id="PF13023">
    <property type="entry name" value="HD_3"/>
    <property type="match status" value="1"/>
</dbReference>
<evidence type="ECO:0000313" key="10">
    <source>
        <dbReference type="EMBL" id="GAU09927.1"/>
    </source>
</evidence>
<feature type="domain" description="HD/PDEase" evidence="9">
    <location>
        <begin position="60"/>
        <end position="171"/>
    </location>
</feature>
<dbReference type="PANTHER" id="PTHR11845:SF13">
    <property type="entry name" value="5'-DEOXYNUCLEOTIDASE HDDC2"/>
    <property type="match status" value="1"/>
</dbReference>